<accession>A0AAJ6QVV8</accession>
<evidence type="ECO:0000256" key="6">
    <source>
        <dbReference type="ARBA" id="ARBA00023274"/>
    </source>
</evidence>
<dbReference type="KEGG" id="goe:100897205"/>
<evidence type="ECO:0000256" key="1">
    <source>
        <dbReference type="ARBA" id="ARBA00004173"/>
    </source>
</evidence>
<keyword evidence="3" id="KW-0809">Transit peptide</keyword>
<evidence type="ECO:0000256" key="5">
    <source>
        <dbReference type="ARBA" id="ARBA00023128"/>
    </source>
</evidence>
<protein>
    <recommendedName>
        <fullName evidence="7">Large ribosomal subunit protein mL51</fullName>
    </recommendedName>
    <alternativeName>
        <fullName evidence="8">39S ribosomal protein L51, mitochondrial</fullName>
    </alternativeName>
</protein>
<dbReference type="CTD" id="51258"/>
<keyword evidence="6" id="KW-0687">Ribonucleoprotein</keyword>
<dbReference type="PANTHER" id="PTHR13409:SF0">
    <property type="entry name" value="LARGE RIBOSOMAL SUBUNIT PROTEIN ML51"/>
    <property type="match status" value="1"/>
</dbReference>
<keyword evidence="9" id="KW-1185">Reference proteome</keyword>
<dbReference type="GO" id="GO:0005762">
    <property type="term" value="C:mitochondrial large ribosomal subunit"/>
    <property type="evidence" value="ECO:0007669"/>
    <property type="project" value="TreeGrafter"/>
</dbReference>
<dbReference type="GO" id="GO:0003735">
    <property type="term" value="F:structural constituent of ribosome"/>
    <property type="evidence" value="ECO:0007669"/>
    <property type="project" value="InterPro"/>
</dbReference>
<evidence type="ECO:0000313" key="10">
    <source>
        <dbReference type="RefSeq" id="XP_003745602.1"/>
    </source>
</evidence>
<evidence type="ECO:0000256" key="3">
    <source>
        <dbReference type="ARBA" id="ARBA00022946"/>
    </source>
</evidence>
<reference evidence="10" key="1">
    <citation type="submission" date="2025-08" db="UniProtKB">
        <authorList>
            <consortium name="RefSeq"/>
        </authorList>
    </citation>
    <scope>IDENTIFICATION</scope>
</reference>
<dbReference type="AlphaFoldDB" id="A0AAJ6QVV8"/>
<dbReference type="Proteomes" id="UP000694867">
    <property type="component" value="Unplaced"/>
</dbReference>
<sequence>MLPSIRSLTRFGTTSSACARSMGSVVYHPEDRIVNDSESYRKGIRLNRFGSPSVLPAKGFTPRDPTDKRPINTMPVYKPKQAWAPKRAFFGQNDYIDILGDGSARPTDCMRGVPAWLRGFQGNEYQMLLLKRQAFQHWRALRPMKYHQMNLRIKFLYHRLNFKTPS</sequence>
<evidence type="ECO:0000256" key="7">
    <source>
        <dbReference type="ARBA" id="ARBA00035182"/>
    </source>
</evidence>
<evidence type="ECO:0000313" key="9">
    <source>
        <dbReference type="Proteomes" id="UP000694867"/>
    </source>
</evidence>
<comment type="similarity">
    <text evidence="2">Belongs to the mitochondrion-specific ribosomal protein mL51 family.</text>
</comment>
<comment type="subcellular location">
    <subcellularLocation>
        <location evidence="1">Mitochondrion</location>
    </subcellularLocation>
</comment>
<dbReference type="RefSeq" id="XP_003745602.1">
    <property type="nucleotide sequence ID" value="XM_003745554.1"/>
</dbReference>
<dbReference type="PANTHER" id="PTHR13409">
    <property type="entry name" value="MITOCHONDRIAL 39S RIBOSOMAL PROTEIN L51"/>
    <property type="match status" value="1"/>
</dbReference>
<gene>
    <name evidence="10" type="primary">LOC100897205</name>
</gene>
<dbReference type="InterPro" id="IPR019373">
    <property type="entry name" value="Ribosomal_mL51"/>
</dbReference>
<keyword evidence="4 10" id="KW-0689">Ribosomal protein</keyword>
<dbReference type="GO" id="GO:0006412">
    <property type="term" value="P:translation"/>
    <property type="evidence" value="ECO:0007669"/>
    <property type="project" value="TreeGrafter"/>
</dbReference>
<proteinExistence type="inferred from homology"/>
<dbReference type="GeneID" id="100897205"/>
<organism evidence="9 10">
    <name type="scientific">Galendromus occidentalis</name>
    <name type="common">western predatory mite</name>
    <dbReference type="NCBI Taxonomy" id="34638"/>
    <lineage>
        <taxon>Eukaryota</taxon>
        <taxon>Metazoa</taxon>
        <taxon>Ecdysozoa</taxon>
        <taxon>Arthropoda</taxon>
        <taxon>Chelicerata</taxon>
        <taxon>Arachnida</taxon>
        <taxon>Acari</taxon>
        <taxon>Parasitiformes</taxon>
        <taxon>Mesostigmata</taxon>
        <taxon>Gamasina</taxon>
        <taxon>Phytoseioidea</taxon>
        <taxon>Phytoseiidae</taxon>
        <taxon>Typhlodrominae</taxon>
        <taxon>Galendromus</taxon>
    </lineage>
</organism>
<evidence type="ECO:0000256" key="8">
    <source>
        <dbReference type="ARBA" id="ARBA00035419"/>
    </source>
</evidence>
<dbReference type="Pfam" id="PF10244">
    <property type="entry name" value="MRP-L51"/>
    <property type="match status" value="1"/>
</dbReference>
<evidence type="ECO:0000256" key="2">
    <source>
        <dbReference type="ARBA" id="ARBA00010972"/>
    </source>
</evidence>
<keyword evidence="5" id="KW-0496">Mitochondrion</keyword>
<evidence type="ECO:0000256" key="4">
    <source>
        <dbReference type="ARBA" id="ARBA00022980"/>
    </source>
</evidence>
<name>A0AAJ6QVV8_9ACAR</name>